<keyword evidence="3" id="KW-0413">Isomerase</keyword>
<dbReference type="PROSITE" id="PS50984">
    <property type="entry name" value="TRUD"/>
    <property type="match status" value="1"/>
</dbReference>
<dbReference type="Pfam" id="PF01142">
    <property type="entry name" value="TruD"/>
    <property type="match status" value="1"/>
</dbReference>
<organism evidence="5">
    <name type="scientific">hydrocarbon metagenome</name>
    <dbReference type="NCBI Taxonomy" id="938273"/>
    <lineage>
        <taxon>unclassified sequences</taxon>
        <taxon>metagenomes</taxon>
        <taxon>ecological metagenomes</taxon>
    </lineage>
</organism>
<dbReference type="AlphaFoldDB" id="A0A0W8F244"/>
<gene>
    <name evidence="5" type="ORF">ASZ90_015387</name>
</gene>
<keyword evidence="2" id="KW-0819">tRNA processing</keyword>
<dbReference type="GO" id="GO:0008033">
    <property type="term" value="P:tRNA processing"/>
    <property type="evidence" value="ECO:0007669"/>
    <property type="project" value="UniProtKB-KW"/>
</dbReference>
<dbReference type="InterPro" id="IPR001656">
    <property type="entry name" value="PsdUridine_synth_TruD"/>
</dbReference>
<dbReference type="InterPro" id="IPR020103">
    <property type="entry name" value="PsdUridine_synth_cat_dom_sf"/>
</dbReference>
<dbReference type="SUPFAM" id="SSF55120">
    <property type="entry name" value="Pseudouridine synthase"/>
    <property type="match status" value="1"/>
</dbReference>
<evidence type="ECO:0000313" key="5">
    <source>
        <dbReference type="EMBL" id="KUG14967.1"/>
    </source>
</evidence>
<name>A0A0W8F244_9ZZZZ</name>
<dbReference type="PROSITE" id="PS01268">
    <property type="entry name" value="UPF0024"/>
    <property type="match status" value="1"/>
</dbReference>
<dbReference type="Gene3D" id="3.30.2350.20">
    <property type="entry name" value="TruD, catalytic domain"/>
    <property type="match status" value="1"/>
</dbReference>
<dbReference type="HAMAP" id="MF_01082">
    <property type="entry name" value="TruD"/>
    <property type="match status" value="1"/>
</dbReference>
<dbReference type="Gene3D" id="1.10.1510.30">
    <property type="match status" value="1"/>
</dbReference>
<accession>A0A0W8F244</accession>
<evidence type="ECO:0000259" key="4">
    <source>
        <dbReference type="PROSITE" id="PS50984"/>
    </source>
</evidence>
<evidence type="ECO:0000256" key="3">
    <source>
        <dbReference type="ARBA" id="ARBA00023235"/>
    </source>
</evidence>
<dbReference type="EMBL" id="LNQE01001599">
    <property type="protein sequence ID" value="KUG14967.1"/>
    <property type="molecule type" value="Genomic_DNA"/>
</dbReference>
<protein>
    <submittedName>
        <fullName evidence="5">Trna pseudouridine 13 synthase</fullName>
    </submittedName>
</protein>
<dbReference type="GO" id="GO:0003723">
    <property type="term" value="F:RNA binding"/>
    <property type="evidence" value="ECO:0007669"/>
    <property type="project" value="InterPro"/>
</dbReference>
<dbReference type="InterPro" id="IPR042214">
    <property type="entry name" value="TruD_catalytic"/>
</dbReference>
<dbReference type="FunFam" id="3.30.70.3160:FF:000001">
    <property type="entry name" value="Probable tRNA pseudouridine synthase D"/>
    <property type="match status" value="1"/>
</dbReference>
<dbReference type="PANTHER" id="PTHR13326">
    <property type="entry name" value="TRNA PSEUDOURIDINE SYNTHASE D"/>
    <property type="match status" value="1"/>
</dbReference>
<comment type="caution">
    <text evidence="5">The sequence shown here is derived from an EMBL/GenBank/DDBJ whole genome shotgun (WGS) entry which is preliminary data.</text>
</comment>
<dbReference type="PIRSF" id="PIRSF037016">
    <property type="entry name" value="Pseudouridin_synth_euk_prd"/>
    <property type="match status" value="1"/>
</dbReference>
<evidence type="ECO:0000256" key="2">
    <source>
        <dbReference type="ARBA" id="ARBA00022694"/>
    </source>
</evidence>
<dbReference type="Gene3D" id="3.30.70.3160">
    <property type="match status" value="1"/>
</dbReference>
<sequence>MKPSPYPLEQILGMRYYASDTPGIGGRLRAMAEDFVVEEIPSEIGTEGPFLICRLTKKDWDQQRAVREIAKRLGISYRRINFSGTKDKHAITSQLISLQGISPEEIERVQIRDISLEVVGRSSSPLALGSHAANRFVITIRETAARPAEVALVDEVCRTAIPNYFGIQRFGAIRPVTHTTGAFILKGDYEGAVCHYIAAAFPGETAEVREARTAFLGHRDPQRAIREFPLVLNYERSMLHHLATHPDDYRGALSVLPPKLLSMLVSAYQSSLFNRALSIRIDDGHDLLEPAPGDRLLFAQGREDRVLEQTVTNARLQIARGRCRIAIRMPGCGDQGLECNDTLAMAGLLEEDGIESDDFCRAADVVHARFDGASRPIALATAVDSLVSGEGVRLSFSLEPGQYATTVCREYMKADPLLMV</sequence>
<dbReference type="InterPro" id="IPR011760">
    <property type="entry name" value="PsdUridine_synth_TruD_insert"/>
</dbReference>
<evidence type="ECO:0000256" key="1">
    <source>
        <dbReference type="ARBA" id="ARBA00007953"/>
    </source>
</evidence>
<feature type="domain" description="TRUD" evidence="4">
    <location>
        <begin position="160"/>
        <end position="380"/>
    </location>
</feature>
<dbReference type="InterPro" id="IPR020119">
    <property type="entry name" value="PsdUridine_synth_TruD_CS"/>
</dbReference>
<proteinExistence type="inferred from homology"/>
<comment type="similarity">
    <text evidence="1">Belongs to the pseudouridine synthase TruD family.</text>
</comment>
<reference evidence="5" key="1">
    <citation type="journal article" date="2015" name="Proc. Natl. Acad. Sci. U.S.A.">
        <title>Networks of energetic and metabolic interactions define dynamics in microbial communities.</title>
        <authorList>
            <person name="Embree M."/>
            <person name="Liu J.K."/>
            <person name="Al-Bassam M.M."/>
            <person name="Zengler K."/>
        </authorList>
    </citation>
    <scope>NUCLEOTIDE SEQUENCE</scope>
</reference>
<dbReference type="PANTHER" id="PTHR13326:SF21">
    <property type="entry name" value="PSEUDOURIDYLATE SYNTHASE PUS7L"/>
    <property type="match status" value="1"/>
</dbReference>
<dbReference type="NCBIfam" id="TIGR00094">
    <property type="entry name" value="tRNA_TruD_broad"/>
    <property type="match status" value="1"/>
</dbReference>
<dbReference type="GO" id="GO:0001522">
    <property type="term" value="P:pseudouridine synthesis"/>
    <property type="evidence" value="ECO:0007669"/>
    <property type="project" value="InterPro"/>
</dbReference>
<dbReference type="GO" id="GO:0009982">
    <property type="term" value="F:pseudouridine synthase activity"/>
    <property type="evidence" value="ECO:0007669"/>
    <property type="project" value="InterPro"/>
</dbReference>